<evidence type="ECO:0000256" key="2">
    <source>
        <dbReference type="ARBA" id="ARBA00022723"/>
    </source>
</evidence>
<keyword evidence="8" id="KW-1185">Reference proteome</keyword>
<dbReference type="SMART" id="SM00066">
    <property type="entry name" value="GAL4"/>
    <property type="match status" value="1"/>
</dbReference>
<gene>
    <name evidence="7" type="ORF">K431DRAFT_294106</name>
</gene>
<evidence type="ECO:0000313" key="8">
    <source>
        <dbReference type="Proteomes" id="UP000799441"/>
    </source>
</evidence>
<evidence type="ECO:0000256" key="5">
    <source>
        <dbReference type="SAM" id="MobiDB-lite"/>
    </source>
</evidence>
<feature type="domain" description="Zn(2)-C6 fungal-type" evidence="6">
    <location>
        <begin position="21"/>
        <end position="55"/>
    </location>
</feature>
<feature type="compositionally biased region" description="Polar residues" evidence="5">
    <location>
        <begin position="197"/>
        <end position="225"/>
    </location>
</feature>
<dbReference type="EMBL" id="MU003788">
    <property type="protein sequence ID" value="KAF2721755.1"/>
    <property type="molecule type" value="Genomic_DNA"/>
</dbReference>
<proteinExistence type="predicted"/>
<dbReference type="OrthoDB" id="4150019at2759"/>
<protein>
    <recommendedName>
        <fullName evidence="6">Zn(2)-C6 fungal-type domain-containing protein</fullName>
    </recommendedName>
</protein>
<dbReference type="GO" id="GO:0000981">
    <property type="term" value="F:DNA-binding transcription factor activity, RNA polymerase II-specific"/>
    <property type="evidence" value="ECO:0007669"/>
    <property type="project" value="InterPro"/>
</dbReference>
<dbReference type="PANTHER" id="PTHR46910">
    <property type="entry name" value="TRANSCRIPTION FACTOR PDR1"/>
    <property type="match status" value="1"/>
</dbReference>
<keyword evidence="3" id="KW-0238">DNA-binding</keyword>
<dbReference type="GO" id="GO:0005634">
    <property type="term" value="C:nucleus"/>
    <property type="evidence" value="ECO:0007669"/>
    <property type="project" value="UniProtKB-SubCell"/>
</dbReference>
<dbReference type="PANTHER" id="PTHR46910:SF3">
    <property type="entry name" value="HALOTOLERANCE PROTEIN 9-RELATED"/>
    <property type="match status" value="1"/>
</dbReference>
<dbReference type="Gene3D" id="4.10.240.10">
    <property type="entry name" value="Zn(2)-C6 fungal-type DNA-binding domain"/>
    <property type="match status" value="1"/>
</dbReference>
<reference evidence="7" key="1">
    <citation type="journal article" date="2020" name="Stud. Mycol.">
        <title>101 Dothideomycetes genomes: a test case for predicting lifestyles and emergence of pathogens.</title>
        <authorList>
            <person name="Haridas S."/>
            <person name="Albert R."/>
            <person name="Binder M."/>
            <person name="Bloem J."/>
            <person name="Labutti K."/>
            <person name="Salamov A."/>
            <person name="Andreopoulos B."/>
            <person name="Baker S."/>
            <person name="Barry K."/>
            <person name="Bills G."/>
            <person name="Bluhm B."/>
            <person name="Cannon C."/>
            <person name="Castanera R."/>
            <person name="Culley D."/>
            <person name="Daum C."/>
            <person name="Ezra D."/>
            <person name="Gonzalez J."/>
            <person name="Henrissat B."/>
            <person name="Kuo A."/>
            <person name="Liang C."/>
            <person name="Lipzen A."/>
            <person name="Lutzoni F."/>
            <person name="Magnuson J."/>
            <person name="Mondo S."/>
            <person name="Nolan M."/>
            <person name="Ohm R."/>
            <person name="Pangilinan J."/>
            <person name="Park H.-J."/>
            <person name="Ramirez L."/>
            <person name="Alfaro M."/>
            <person name="Sun H."/>
            <person name="Tritt A."/>
            <person name="Yoshinaga Y."/>
            <person name="Zwiers L.-H."/>
            <person name="Turgeon B."/>
            <person name="Goodwin S."/>
            <person name="Spatafora J."/>
            <person name="Crous P."/>
            <person name="Grigoriev I."/>
        </authorList>
    </citation>
    <scope>NUCLEOTIDE SEQUENCE</scope>
    <source>
        <strain evidence="7">CBS 116435</strain>
    </source>
</reference>
<dbReference type="CDD" id="cd00067">
    <property type="entry name" value="GAL4"/>
    <property type="match status" value="1"/>
</dbReference>
<dbReference type="InterPro" id="IPR001138">
    <property type="entry name" value="Zn2Cys6_DnaBD"/>
</dbReference>
<feature type="region of interest" description="Disordered" evidence="5">
    <location>
        <begin position="59"/>
        <end position="167"/>
    </location>
</feature>
<comment type="caution">
    <text evidence="7">The sequence shown here is derived from an EMBL/GenBank/DDBJ whole genome shotgun (WGS) entry which is preliminary data.</text>
</comment>
<evidence type="ECO:0000256" key="4">
    <source>
        <dbReference type="ARBA" id="ARBA00023242"/>
    </source>
</evidence>
<feature type="compositionally biased region" description="Polar residues" evidence="5">
    <location>
        <begin position="69"/>
        <end position="82"/>
    </location>
</feature>
<feature type="compositionally biased region" description="Polar residues" evidence="5">
    <location>
        <begin position="102"/>
        <end position="113"/>
    </location>
</feature>
<keyword evidence="2" id="KW-0479">Metal-binding</keyword>
<dbReference type="Proteomes" id="UP000799441">
    <property type="component" value="Unassembled WGS sequence"/>
</dbReference>
<evidence type="ECO:0000259" key="6">
    <source>
        <dbReference type="PROSITE" id="PS50048"/>
    </source>
</evidence>
<evidence type="ECO:0000313" key="7">
    <source>
        <dbReference type="EMBL" id="KAF2721755.1"/>
    </source>
</evidence>
<evidence type="ECO:0000256" key="3">
    <source>
        <dbReference type="ARBA" id="ARBA00023125"/>
    </source>
</evidence>
<dbReference type="InterPro" id="IPR036864">
    <property type="entry name" value="Zn2-C6_fun-type_DNA-bd_sf"/>
</dbReference>
<keyword evidence="4" id="KW-0539">Nucleus</keyword>
<comment type="subcellular location">
    <subcellularLocation>
        <location evidence="1">Nucleus</location>
    </subcellularLocation>
</comment>
<dbReference type="InterPro" id="IPR050987">
    <property type="entry name" value="AtrR-like"/>
</dbReference>
<name>A0A9P4UR64_9PEZI</name>
<dbReference type="AlphaFoldDB" id="A0A9P4UR64"/>
<dbReference type="PROSITE" id="PS50048">
    <property type="entry name" value="ZN2_CY6_FUNGAL_2"/>
    <property type="match status" value="1"/>
</dbReference>
<evidence type="ECO:0000256" key="1">
    <source>
        <dbReference type="ARBA" id="ARBA00004123"/>
    </source>
</evidence>
<organism evidence="7 8">
    <name type="scientific">Polychaeton citri CBS 116435</name>
    <dbReference type="NCBI Taxonomy" id="1314669"/>
    <lineage>
        <taxon>Eukaryota</taxon>
        <taxon>Fungi</taxon>
        <taxon>Dikarya</taxon>
        <taxon>Ascomycota</taxon>
        <taxon>Pezizomycotina</taxon>
        <taxon>Dothideomycetes</taxon>
        <taxon>Dothideomycetidae</taxon>
        <taxon>Capnodiales</taxon>
        <taxon>Capnodiaceae</taxon>
        <taxon>Polychaeton</taxon>
    </lineage>
</organism>
<dbReference type="PROSITE" id="PS00463">
    <property type="entry name" value="ZN2_CY6_FUNGAL_1"/>
    <property type="match status" value="1"/>
</dbReference>
<feature type="compositionally biased region" description="Low complexity" evidence="5">
    <location>
        <begin position="92"/>
        <end position="101"/>
    </location>
</feature>
<feature type="compositionally biased region" description="Polar residues" evidence="5">
    <location>
        <begin position="139"/>
        <end position="167"/>
    </location>
</feature>
<feature type="region of interest" description="Disordered" evidence="5">
    <location>
        <begin position="192"/>
        <end position="225"/>
    </location>
</feature>
<dbReference type="GO" id="GO:0003677">
    <property type="term" value="F:DNA binding"/>
    <property type="evidence" value="ECO:0007669"/>
    <property type="project" value="UniProtKB-KW"/>
</dbReference>
<dbReference type="GO" id="GO:0008270">
    <property type="term" value="F:zinc ion binding"/>
    <property type="evidence" value="ECO:0007669"/>
    <property type="project" value="InterPro"/>
</dbReference>
<dbReference type="SUPFAM" id="SSF57701">
    <property type="entry name" value="Zn2/Cys6 DNA-binding domain"/>
    <property type="match status" value="1"/>
</dbReference>
<accession>A0A9P4UR64</accession>
<dbReference type="Pfam" id="PF00172">
    <property type="entry name" value="Zn_clus"/>
    <property type="match status" value="1"/>
</dbReference>
<sequence>MHDHDSDKKRNKLGYQRTSVACSHCRRRKIRCLMQESDPQGRCQNCVKLKRECVFQPVDQNREPDGISGPSNNARSETRNGNSSPRERPPRRQSAASPSSSNHTVRLQSTPSATGYVGEPIPASDASSAFDGIDWPSRPLSTADSRTWSPTQFSMQPQISSSSTMDSPTIYGLQTNAMGAAAGAYAPVLPGRVQSPHHINQQGQTFTRPHYPSETTALRSATTGGSVPMYGLPDGGYAQTAMPRYSTQGLDASSLSQYPNTLSSYPMPMQAPGVPQYGQQSPYATFTSAQSIPSSYYTSQAAYGMDGQGMGGSQYSSRSRPA</sequence>